<dbReference type="Pfam" id="PF02403">
    <property type="entry name" value="Seryl_tRNA_N"/>
    <property type="match status" value="1"/>
</dbReference>
<dbReference type="AlphaFoldDB" id="A0A1R3ICX8"/>
<dbReference type="Gene3D" id="1.10.287.40">
    <property type="entry name" value="Serine-tRNA synthetase, tRNA binding domain"/>
    <property type="match status" value="1"/>
</dbReference>
<evidence type="ECO:0000256" key="3">
    <source>
        <dbReference type="ARBA" id="ARBA00022741"/>
    </source>
</evidence>
<evidence type="ECO:0000256" key="9">
    <source>
        <dbReference type="PIRSR" id="PIRSR001529-2"/>
    </source>
</evidence>
<keyword evidence="10" id="KW-0175">Coiled coil</keyword>
<dbReference type="Proteomes" id="UP000188268">
    <property type="component" value="Unassembled WGS sequence"/>
</dbReference>
<dbReference type="InterPro" id="IPR015866">
    <property type="entry name" value="Ser-tRNA-synth_1_N"/>
</dbReference>
<dbReference type="OrthoDB" id="10264585at2759"/>
<proteinExistence type="predicted"/>
<name>A0A1R3ICX8_COCAP</name>
<dbReference type="InterPro" id="IPR002314">
    <property type="entry name" value="aa-tRNA-synt_IIb"/>
</dbReference>
<dbReference type="PIRSF" id="PIRSF001529">
    <property type="entry name" value="Ser-tRNA-synth_IIa"/>
    <property type="match status" value="1"/>
</dbReference>
<dbReference type="InterPro" id="IPR010978">
    <property type="entry name" value="tRNA-bd_arm"/>
</dbReference>
<keyword evidence="2" id="KW-0436">Ligase</keyword>
<dbReference type="STRING" id="210143.A0A1R3ICX8"/>
<evidence type="ECO:0000256" key="1">
    <source>
        <dbReference type="ARBA" id="ARBA00012840"/>
    </source>
</evidence>
<evidence type="ECO:0000259" key="11">
    <source>
        <dbReference type="PROSITE" id="PS50862"/>
    </source>
</evidence>
<protein>
    <recommendedName>
        <fullName evidence="1">serine--tRNA ligase</fullName>
        <ecNumber evidence="1">6.1.1.11</ecNumber>
    </recommendedName>
    <alternativeName>
        <fullName evidence="7">Seryl-tRNA synthetase</fullName>
    </alternativeName>
</protein>
<evidence type="ECO:0000256" key="5">
    <source>
        <dbReference type="ARBA" id="ARBA00022917"/>
    </source>
</evidence>
<evidence type="ECO:0000256" key="10">
    <source>
        <dbReference type="SAM" id="Coils"/>
    </source>
</evidence>
<dbReference type="Gene3D" id="3.30.930.10">
    <property type="entry name" value="Bira Bifunctional Protein, Domain 2"/>
    <property type="match status" value="1"/>
</dbReference>
<feature type="binding site" evidence="8">
    <location>
        <position position="388"/>
    </location>
    <ligand>
        <name>L-serine</name>
        <dbReference type="ChEBI" id="CHEBI:33384"/>
    </ligand>
</feature>
<keyword evidence="6" id="KW-0030">Aminoacyl-tRNA synthetase</keyword>
<comment type="caution">
    <text evidence="12">The sequence shown here is derived from an EMBL/GenBank/DDBJ whole genome shotgun (WGS) entry which is preliminary data.</text>
</comment>
<feature type="domain" description="Aminoacyl-transfer RNA synthetases class-II family profile" evidence="11">
    <location>
        <begin position="189"/>
        <end position="428"/>
    </location>
</feature>
<dbReference type="SUPFAM" id="SSF46589">
    <property type="entry name" value="tRNA-binding arm"/>
    <property type="match status" value="1"/>
</dbReference>
<keyword evidence="3" id="KW-0547">Nucleotide-binding</keyword>
<dbReference type="Pfam" id="PF00587">
    <property type="entry name" value="tRNA-synt_2b"/>
    <property type="match status" value="1"/>
</dbReference>
<keyword evidence="13" id="KW-1185">Reference proteome</keyword>
<dbReference type="InterPro" id="IPR042103">
    <property type="entry name" value="SerRS_1_N_sf"/>
</dbReference>
<gene>
    <name evidence="12" type="ORF">CCACVL1_12963</name>
</gene>
<feature type="binding site" evidence="9">
    <location>
        <begin position="268"/>
        <end position="270"/>
    </location>
    <ligand>
        <name>ATP</name>
        <dbReference type="ChEBI" id="CHEBI:30616"/>
    </ligand>
</feature>
<feature type="binding site" evidence="8">
    <location>
        <position position="237"/>
    </location>
    <ligand>
        <name>L-serine</name>
        <dbReference type="ChEBI" id="CHEBI:33384"/>
    </ligand>
</feature>
<evidence type="ECO:0000256" key="2">
    <source>
        <dbReference type="ARBA" id="ARBA00022598"/>
    </source>
</evidence>
<evidence type="ECO:0000256" key="8">
    <source>
        <dbReference type="PIRSR" id="PIRSR001529-1"/>
    </source>
</evidence>
<dbReference type="EMBL" id="AWWV01010301">
    <property type="protein sequence ID" value="OMO80443.1"/>
    <property type="molecule type" value="Genomic_DNA"/>
</dbReference>
<sequence>MLDINLFREEKGNDPNLVRESQRRRFDDVDIVDTIIRVDKLCRQHQYELDHLRKELNKIQKEIAQLILTGDDASELIESSNEKKQSEAYQNLEFEFEEVRDDLKVKLSTIGNLVHDTVPFSDDERNNVMVRQWGQKRMEPNLKNHVKLVNLLRLGDTEKGGKVAGRRGFYLEEAGVLLNQALINYGISFLRKRGYRVIQTPFLMTKEAMEKQFIFIYDEDLYNVRGDRRGDKYLISTAEQPLAAYHDGECLQPDELPKRYAGISTCFRKEAAEEGGSHGKDRGIFRTHQFEKVEQFCITSPNGNDSWEMLEEMITTSEEFYKELKIPYRVVTVVSGKLNESAAKTYDLEAWFPASNTYRELVSCSNCTDYQSRRLGIKSNGQYVHMLNSTLTATERTMCCILENYQTENGVEIPEVLLPYMDGLTFLPF</sequence>
<dbReference type="Gramene" id="OMO80443">
    <property type="protein sequence ID" value="OMO80443"/>
    <property type="gene ID" value="CCACVL1_12963"/>
</dbReference>
<keyword evidence="4 9" id="KW-0067">ATP-binding</keyword>
<feature type="binding site" evidence="8">
    <location>
        <position position="294"/>
    </location>
    <ligand>
        <name>L-serine</name>
        <dbReference type="ChEBI" id="CHEBI:33384"/>
    </ligand>
</feature>
<evidence type="ECO:0000256" key="4">
    <source>
        <dbReference type="ARBA" id="ARBA00022840"/>
    </source>
</evidence>
<dbReference type="InterPro" id="IPR002317">
    <property type="entry name" value="Ser-tRNA-ligase_type_1"/>
</dbReference>
<dbReference type="NCBIfam" id="TIGR00414">
    <property type="entry name" value="serS"/>
    <property type="match status" value="1"/>
</dbReference>
<evidence type="ECO:0000313" key="13">
    <source>
        <dbReference type="Proteomes" id="UP000188268"/>
    </source>
</evidence>
<dbReference type="InterPro" id="IPR045864">
    <property type="entry name" value="aa-tRNA-synth_II/BPL/LPL"/>
</dbReference>
<feature type="coiled-coil region" evidence="10">
    <location>
        <begin position="42"/>
        <end position="69"/>
    </location>
</feature>
<dbReference type="GO" id="GO:0005524">
    <property type="term" value="F:ATP binding"/>
    <property type="evidence" value="ECO:0007669"/>
    <property type="project" value="UniProtKB-KW"/>
</dbReference>
<dbReference type="CDD" id="cd00770">
    <property type="entry name" value="SerRS_core"/>
    <property type="match status" value="1"/>
</dbReference>
<dbReference type="InterPro" id="IPR006195">
    <property type="entry name" value="aa-tRNA-synth_II"/>
</dbReference>
<dbReference type="OMA" id="FMGGRTF"/>
<dbReference type="EC" id="6.1.1.11" evidence="1"/>
<organism evidence="12 13">
    <name type="scientific">Corchorus capsularis</name>
    <name type="common">Jute</name>
    <dbReference type="NCBI Taxonomy" id="210143"/>
    <lineage>
        <taxon>Eukaryota</taxon>
        <taxon>Viridiplantae</taxon>
        <taxon>Streptophyta</taxon>
        <taxon>Embryophyta</taxon>
        <taxon>Tracheophyta</taxon>
        <taxon>Spermatophyta</taxon>
        <taxon>Magnoliopsida</taxon>
        <taxon>eudicotyledons</taxon>
        <taxon>Gunneridae</taxon>
        <taxon>Pentapetalae</taxon>
        <taxon>rosids</taxon>
        <taxon>malvids</taxon>
        <taxon>Malvales</taxon>
        <taxon>Malvaceae</taxon>
        <taxon>Grewioideae</taxon>
        <taxon>Apeibeae</taxon>
        <taxon>Corchorus</taxon>
    </lineage>
</organism>
<dbReference type="GO" id="GO:0004828">
    <property type="term" value="F:serine-tRNA ligase activity"/>
    <property type="evidence" value="ECO:0007669"/>
    <property type="project" value="UniProtKB-EC"/>
</dbReference>
<dbReference type="InterPro" id="IPR033729">
    <property type="entry name" value="SerRS_core"/>
</dbReference>
<dbReference type="PANTHER" id="PTHR11778">
    <property type="entry name" value="SERYL-TRNA SYNTHETASE"/>
    <property type="match status" value="1"/>
</dbReference>
<evidence type="ECO:0000313" key="12">
    <source>
        <dbReference type="EMBL" id="OMO80443.1"/>
    </source>
</evidence>
<evidence type="ECO:0000256" key="6">
    <source>
        <dbReference type="ARBA" id="ARBA00023146"/>
    </source>
</evidence>
<dbReference type="GO" id="GO:0006434">
    <property type="term" value="P:seryl-tRNA aminoacylation"/>
    <property type="evidence" value="ECO:0007669"/>
    <property type="project" value="InterPro"/>
</dbReference>
<dbReference type="PROSITE" id="PS50862">
    <property type="entry name" value="AA_TRNA_LIGASE_II"/>
    <property type="match status" value="1"/>
</dbReference>
<feature type="binding site" evidence="9">
    <location>
        <begin position="360"/>
        <end position="363"/>
    </location>
    <ligand>
        <name>ATP</name>
        <dbReference type="ChEBI" id="CHEBI:30616"/>
    </ligand>
</feature>
<feature type="site" description="Important for serine binding" evidence="8">
    <location>
        <position position="390"/>
    </location>
</feature>
<reference evidence="12 13" key="1">
    <citation type="submission" date="2013-09" db="EMBL/GenBank/DDBJ databases">
        <title>Corchorus capsularis genome sequencing.</title>
        <authorList>
            <person name="Alam M."/>
            <person name="Haque M.S."/>
            <person name="Islam M.S."/>
            <person name="Emdad E.M."/>
            <person name="Islam M.M."/>
            <person name="Ahmed B."/>
            <person name="Halim A."/>
            <person name="Hossen Q.M.M."/>
            <person name="Hossain M.Z."/>
            <person name="Ahmed R."/>
            <person name="Khan M.M."/>
            <person name="Islam R."/>
            <person name="Rashid M.M."/>
            <person name="Khan S.A."/>
            <person name="Rahman M.S."/>
            <person name="Alam M."/>
        </authorList>
    </citation>
    <scope>NUCLEOTIDE SEQUENCE [LARGE SCALE GENOMIC DNA]</scope>
    <source>
        <strain evidence="13">cv. CVL-1</strain>
        <tissue evidence="12">Whole seedling</tissue>
    </source>
</reference>
<feature type="binding site" evidence="8">
    <location>
        <position position="268"/>
    </location>
    <ligand>
        <name>L-serine</name>
        <dbReference type="ChEBI" id="CHEBI:33384"/>
    </ligand>
</feature>
<dbReference type="PRINTS" id="PR00981">
    <property type="entry name" value="TRNASYNTHSER"/>
</dbReference>
<dbReference type="SUPFAM" id="SSF55681">
    <property type="entry name" value="Class II aaRS and biotin synthetases"/>
    <property type="match status" value="1"/>
</dbReference>
<accession>A0A1R3ICX8</accession>
<keyword evidence="5" id="KW-0648">Protein biosynthesis</keyword>
<evidence type="ECO:0000256" key="7">
    <source>
        <dbReference type="ARBA" id="ARBA00031113"/>
    </source>
</evidence>